<dbReference type="Pfam" id="PF08448">
    <property type="entry name" value="PAS_4"/>
    <property type="match status" value="1"/>
</dbReference>
<feature type="domain" description="PAC" evidence="8">
    <location>
        <begin position="142"/>
        <end position="195"/>
    </location>
</feature>
<dbReference type="PROSITE" id="PS50113">
    <property type="entry name" value="PAC"/>
    <property type="match status" value="3"/>
</dbReference>
<dbReference type="PROSITE" id="PS50112">
    <property type="entry name" value="PAS"/>
    <property type="match status" value="2"/>
</dbReference>
<feature type="domain" description="Histidine kinase" evidence="6">
    <location>
        <begin position="496"/>
        <end position="703"/>
    </location>
</feature>
<gene>
    <name evidence="9" type="ORF">F1189_30255</name>
</gene>
<dbReference type="InterPro" id="IPR036097">
    <property type="entry name" value="HisK_dim/P_sf"/>
</dbReference>
<comment type="catalytic activity">
    <reaction evidence="1">
        <text>ATP + protein L-histidine = ADP + protein N-phospho-L-histidine.</text>
        <dbReference type="EC" id="2.7.13.3"/>
    </reaction>
</comment>
<evidence type="ECO:0000256" key="3">
    <source>
        <dbReference type="ARBA" id="ARBA00022553"/>
    </source>
</evidence>
<organism evidence="9 10">
    <name type="scientific">Rhodovastum atsumiense</name>
    <dbReference type="NCBI Taxonomy" id="504468"/>
    <lineage>
        <taxon>Bacteria</taxon>
        <taxon>Pseudomonadati</taxon>
        <taxon>Pseudomonadota</taxon>
        <taxon>Alphaproteobacteria</taxon>
        <taxon>Acetobacterales</taxon>
        <taxon>Acetobacteraceae</taxon>
        <taxon>Rhodovastum</taxon>
    </lineage>
</organism>
<dbReference type="Pfam" id="PF08447">
    <property type="entry name" value="PAS_3"/>
    <property type="match status" value="2"/>
</dbReference>
<dbReference type="SMART" id="SM00086">
    <property type="entry name" value="PAC"/>
    <property type="match status" value="3"/>
</dbReference>
<dbReference type="InterPro" id="IPR013655">
    <property type="entry name" value="PAS_fold_3"/>
</dbReference>
<comment type="caution">
    <text evidence="9">The sequence shown here is derived from an EMBL/GenBank/DDBJ whole genome shotgun (WGS) entry which is preliminary data.</text>
</comment>
<dbReference type="PROSITE" id="PS50109">
    <property type="entry name" value="HIS_KIN"/>
    <property type="match status" value="1"/>
</dbReference>
<dbReference type="InterPro" id="IPR003594">
    <property type="entry name" value="HATPase_dom"/>
</dbReference>
<dbReference type="EMBL" id="VWPK01000098">
    <property type="protein sequence ID" value="KAA5608201.1"/>
    <property type="molecule type" value="Genomic_DNA"/>
</dbReference>
<dbReference type="InterPro" id="IPR005467">
    <property type="entry name" value="His_kinase_dom"/>
</dbReference>
<dbReference type="FunFam" id="3.30.450.20:FF:000099">
    <property type="entry name" value="Sensory box sensor histidine kinase"/>
    <property type="match status" value="2"/>
</dbReference>
<dbReference type="Gene3D" id="1.10.287.130">
    <property type="match status" value="1"/>
</dbReference>
<evidence type="ECO:0000256" key="4">
    <source>
        <dbReference type="ARBA" id="ARBA00022679"/>
    </source>
</evidence>
<accession>A0A5M6IIY5</accession>
<dbReference type="PANTHER" id="PTHR43304">
    <property type="entry name" value="PHYTOCHROME-LIKE PROTEIN CPH1"/>
    <property type="match status" value="1"/>
</dbReference>
<keyword evidence="3" id="KW-0597">Phosphoprotein</keyword>
<keyword evidence="10" id="KW-1185">Reference proteome</keyword>
<dbReference type="PANTHER" id="PTHR43304:SF1">
    <property type="entry name" value="PAC DOMAIN-CONTAINING PROTEIN"/>
    <property type="match status" value="1"/>
</dbReference>
<evidence type="ECO:0000259" key="6">
    <source>
        <dbReference type="PROSITE" id="PS50109"/>
    </source>
</evidence>
<reference evidence="9 10" key="1">
    <citation type="submission" date="2019-09" db="EMBL/GenBank/DDBJ databases">
        <title>Genome sequence of Rhodovastum atsumiense, a diverse member of the Acetobacteraceae family of non-sulfur purple photosynthetic bacteria.</title>
        <authorList>
            <person name="Meyer T."/>
            <person name="Kyndt J."/>
        </authorList>
    </citation>
    <scope>NUCLEOTIDE SEQUENCE [LARGE SCALE GENOMIC DNA]</scope>
    <source>
        <strain evidence="9 10">DSM 21279</strain>
    </source>
</reference>
<evidence type="ECO:0000256" key="2">
    <source>
        <dbReference type="ARBA" id="ARBA00012438"/>
    </source>
</evidence>
<protein>
    <recommendedName>
        <fullName evidence="2">histidine kinase</fullName>
        <ecNumber evidence="2">2.7.13.3</ecNumber>
    </recommendedName>
</protein>
<dbReference type="SMART" id="SM00091">
    <property type="entry name" value="PAS"/>
    <property type="match status" value="3"/>
</dbReference>
<dbReference type="InterPro" id="IPR036890">
    <property type="entry name" value="HATPase_C_sf"/>
</dbReference>
<dbReference type="OrthoDB" id="7284568at2"/>
<dbReference type="InterPro" id="IPR013656">
    <property type="entry name" value="PAS_4"/>
</dbReference>
<evidence type="ECO:0000259" key="7">
    <source>
        <dbReference type="PROSITE" id="PS50112"/>
    </source>
</evidence>
<feature type="non-terminal residue" evidence="9">
    <location>
        <position position="703"/>
    </location>
</feature>
<keyword evidence="4" id="KW-0808">Transferase</keyword>
<dbReference type="InterPro" id="IPR001610">
    <property type="entry name" value="PAC"/>
</dbReference>
<dbReference type="SUPFAM" id="SSF55785">
    <property type="entry name" value="PYP-like sensor domain (PAS domain)"/>
    <property type="match status" value="3"/>
</dbReference>
<dbReference type="SUPFAM" id="SSF47384">
    <property type="entry name" value="Homodimeric domain of signal transducing histidine kinase"/>
    <property type="match status" value="1"/>
</dbReference>
<dbReference type="PRINTS" id="PR00344">
    <property type="entry name" value="BCTRLSENSOR"/>
</dbReference>
<dbReference type="AlphaFoldDB" id="A0A5M6IIY5"/>
<dbReference type="Gene3D" id="3.30.565.10">
    <property type="entry name" value="Histidine kinase-like ATPase, C-terminal domain"/>
    <property type="match status" value="1"/>
</dbReference>
<dbReference type="NCBIfam" id="TIGR00229">
    <property type="entry name" value="sensory_box"/>
    <property type="match status" value="3"/>
</dbReference>
<dbReference type="InterPro" id="IPR052162">
    <property type="entry name" value="Sensor_kinase/Photoreceptor"/>
</dbReference>
<dbReference type="GO" id="GO:0000155">
    <property type="term" value="F:phosphorelay sensor kinase activity"/>
    <property type="evidence" value="ECO:0007669"/>
    <property type="project" value="InterPro"/>
</dbReference>
<keyword evidence="5" id="KW-0418">Kinase</keyword>
<evidence type="ECO:0000256" key="5">
    <source>
        <dbReference type="ARBA" id="ARBA00022777"/>
    </source>
</evidence>
<dbReference type="SMART" id="SM00387">
    <property type="entry name" value="HATPase_c"/>
    <property type="match status" value="1"/>
</dbReference>
<dbReference type="SMART" id="SM00388">
    <property type="entry name" value="HisKA"/>
    <property type="match status" value="1"/>
</dbReference>
<feature type="domain" description="PAS" evidence="7">
    <location>
        <begin position="69"/>
        <end position="139"/>
    </location>
</feature>
<dbReference type="Gene3D" id="3.30.450.20">
    <property type="entry name" value="PAS domain"/>
    <property type="match status" value="3"/>
</dbReference>
<dbReference type="InterPro" id="IPR004358">
    <property type="entry name" value="Sig_transdc_His_kin-like_C"/>
</dbReference>
<feature type="domain" description="PAC" evidence="8">
    <location>
        <begin position="398"/>
        <end position="451"/>
    </location>
</feature>
<feature type="domain" description="PAS" evidence="7">
    <location>
        <begin position="325"/>
        <end position="395"/>
    </location>
</feature>
<dbReference type="Proteomes" id="UP000325255">
    <property type="component" value="Unassembled WGS sequence"/>
</dbReference>
<proteinExistence type="predicted"/>
<dbReference type="InterPro" id="IPR000700">
    <property type="entry name" value="PAS-assoc_C"/>
</dbReference>
<dbReference type="SUPFAM" id="SSF55874">
    <property type="entry name" value="ATPase domain of HSP90 chaperone/DNA topoisomerase II/histidine kinase"/>
    <property type="match status" value="1"/>
</dbReference>
<evidence type="ECO:0000313" key="9">
    <source>
        <dbReference type="EMBL" id="KAA5608201.1"/>
    </source>
</evidence>
<feature type="domain" description="PAC" evidence="8">
    <location>
        <begin position="272"/>
        <end position="324"/>
    </location>
</feature>
<dbReference type="Pfam" id="PF02518">
    <property type="entry name" value="HATPase_c"/>
    <property type="match status" value="1"/>
</dbReference>
<dbReference type="RefSeq" id="WP_150045595.1">
    <property type="nucleotide sequence ID" value="NZ_VWPK01000098.1"/>
</dbReference>
<evidence type="ECO:0000313" key="10">
    <source>
        <dbReference type="Proteomes" id="UP000325255"/>
    </source>
</evidence>
<evidence type="ECO:0000256" key="1">
    <source>
        <dbReference type="ARBA" id="ARBA00000085"/>
    </source>
</evidence>
<name>A0A5M6IIY5_9PROT</name>
<dbReference type="InterPro" id="IPR035965">
    <property type="entry name" value="PAS-like_dom_sf"/>
</dbReference>
<sequence length="703" mass="77277">MRSSWPCLLAILPLHFTGWTMRPAGLLGAWLNRRPVARILQGINRWRAGKAGAGTVPAAQVRAQPLPENEARFRVLAEFVPSLLFEAEASGANSWTSRNWLDYVGRSAGEMAGEGWASTIHPDDLPGVQALWRDAMGSGSDFVSRQRIRRGSDGAWRWHQVRAVPLRGAKGEILRWLGTANDVHDLLEAKAALQEQEELLRLFVDRTPAAIAMFDHDMRYLAISRRFLRDFALEQVPDPHALIGLSHYDIFPEIPSHWRDNNRRVLAGETLSAEEEPFRRPDGRVQWVRWEMTPWHRADGTVGGLMLFSEEITARKQAEAALRASEARFRAITDAMPQLVWSARPDGMTDYHNQRWHEFTGIPPEQRTDDDWAFILHPDDRDRVLAQWRHSVTTGQAFEQEYRLRRADGGHGWILGRAVPVRDPQSGAITRWFATGTDISDAVAAREALARSHAELERLVAERTAALTRAAAEQQQAEQAMRQGEKLAALGQLAGGIAHDFNNILQIISNCAALIDGDAGGDNGVGECVGMISDATERGHGIIRRLLAFARRGELRAGPIDPAALLDDMREVLTHTLASTVVLRFTVEPGLPVLLADRGQLEAALINLAVNARDAMPEGGTLTILAAVETVGTDAAPPLPLEPGAYVRFTLSDTGPGMDEATLARACEPFFTTKPRGRGTGLGLPMARGFAEQSGGALVIDSA</sequence>
<evidence type="ECO:0000259" key="8">
    <source>
        <dbReference type="PROSITE" id="PS50113"/>
    </source>
</evidence>
<dbReference type="EC" id="2.7.13.3" evidence="2"/>
<dbReference type="CDD" id="cd00130">
    <property type="entry name" value="PAS"/>
    <property type="match status" value="3"/>
</dbReference>
<dbReference type="InterPro" id="IPR000014">
    <property type="entry name" value="PAS"/>
</dbReference>
<dbReference type="InterPro" id="IPR003661">
    <property type="entry name" value="HisK_dim/P_dom"/>
</dbReference>